<reference evidence="7" key="1">
    <citation type="submission" date="2018-06" db="EMBL/GenBank/DDBJ databases">
        <authorList>
            <person name="Zhirakovskaya E."/>
        </authorList>
    </citation>
    <scope>NUCLEOTIDE SEQUENCE</scope>
</reference>
<evidence type="ECO:0000256" key="4">
    <source>
        <dbReference type="ARBA" id="ARBA00022989"/>
    </source>
</evidence>
<protein>
    <submittedName>
        <fullName evidence="7">Folate transporter 3</fullName>
    </submittedName>
</protein>
<feature type="transmembrane region" description="Helical" evidence="6">
    <location>
        <begin position="181"/>
        <end position="204"/>
    </location>
</feature>
<feature type="transmembrane region" description="Helical" evidence="6">
    <location>
        <begin position="123"/>
        <end position="140"/>
    </location>
</feature>
<comment type="subcellular location">
    <subcellularLocation>
        <location evidence="1">Membrane</location>
        <topology evidence="1">Multi-pass membrane protein</topology>
    </subcellularLocation>
</comment>
<feature type="transmembrane region" description="Helical" evidence="6">
    <location>
        <begin position="464"/>
        <end position="486"/>
    </location>
</feature>
<keyword evidence="5 6" id="KW-0472">Membrane</keyword>
<feature type="transmembrane region" description="Helical" evidence="6">
    <location>
        <begin position="56"/>
        <end position="78"/>
    </location>
</feature>
<keyword evidence="3 6" id="KW-0812">Transmembrane</keyword>
<feature type="transmembrane region" description="Helical" evidence="6">
    <location>
        <begin position="216"/>
        <end position="236"/>
    </location>
</feature>
<feature type="transmembrane region" description="Helical" evidence="6">
    <location>
        <begin position="513"/>
        <end position="535"/>
    </location>
</feature>
<feature type="transmembrane region" description="Helical" evidence="6">
    <location>
        <begin position="322"/>
        <end position="339"/>
    </location>
</feature>
<gene>
    <name evidence="7" type="ORF">MNBD_ALPHA07-578</name>
</gene>
<sequence>MTIANRLNRWMDAIVFDLARQVRWSFLPPLMIYFAFGFSGLTAIVGTFFVKDYLDLSAAFITGLAFWAGLPWALKMPLGHLVDIIWRWKWVLVWLGAVLVGLSMVIMYLLITQRPMMAGIMPVNAWYVTAFLVTPVGLVIQDAVADAMSVEAVPRHDETGAPIPEDMVKAMHTTMQTLGRIALISGTVMVALLNIYMFSGIAGMSDADKAQTYAQIYLLALGIPLLSVSGMVLSGVQKYHARMRLIRRGMSKPEARALFDQPGEKTKVNPWYFIGGAGFVALTLSIGLSDIRFGQEIIFAGSMAIVLLLMRQLIAALSPGKARALVGTALIIFVFRAVPLPGPGLTWFEIDVLGFDQQFLSVLSLIVAVLTLAGMVILRPMMARHSITWIVVMLTLASGVLALPNIGLYYGIQNWTAPMTGGVVDARFIAVIDTAVESPLGQVAMIPMLAWIARNAPGHLKATFFAVMASFTNLALSASALTTRYLNQIFEITREVRDPTSDAVLTMADYSQLGWLLLVVAAITVGLPLLVVGMVQRSPLRSTD</sequence>
<name>A0A3B0RY06_9ZZZZ</name>
<feature type="transmembrane region" description="Helical" evidence="6">
    <location>
        <begin position="271"/>
        <end position="287"/>
    </location>
</feature>
<feature type="transmembrane region" description="Helical" evidence="6">
    <location>
        <begin position="90"/>
        <end position="111"/>
    </location>
</feature>
<keyword evidence="4 6" id="KW-1133">Transmembrane helix</keyword>
<dbReference type="EMBL" id="UOEG01000182">
    <property type="protein sequence ID" value="VAV98754.1"/>
    <property type="molecule type" value="Genomic_DNA"/>
</dbReference>
<feature type="transmembrane region" description="Helical" evidence="6">
    <location>
        <begin position="390"/>
        <end position="412"/>
    </location>
</feature>
<feature type="transmembrane region" description="Helical" evidence="6">
    <location>
        <begin position="428"/>
        <end position="452"/>
    </location>
</feature>
<keyword evidence="2" id="KW-0813">Transport</keyword>
<feature type="transmembrane region" description="Helical" evidence="6">
    <location>
        <begin position="359"/>
        <end position="378"/>
    </location>
</feature>
<accession>A0A3B0RY06</accession>
<dbReference type="Pfam" id="PF03092">
    <property type="entry name" value="BT1"/>
    <property type="match status" value="1"/>
</dbReference>
<dbReference type="AlphaFoldDB" id="A0A3B0RY06"/>
<evidence type="ECO:0000256" key="1">
    <source>
        <dbReference type="ARBA" id="ARBA00004141"/>
    </source>
</evidence>
<dbReference type="InterPro" id="IPR039309">
    <property type="entry name" value="BT1"/>
</dbReference>
<dbReference type="PANTHER" id="PTHR31585:SF0">
    <property type="entry name" value="FOLATE-BIOPTERIN TRANSPORTER 1, CHLOROPLASTIC"/>
    <property type="match status" value="1"/>
</dbReference>
<evidence type="ECO:0000256" key="2">
    <source>
        <dbReference type="ARBA" id="ARBA00022448"/>
    </source>
</evidence>
<evidence type="ECO:0000313" key="7">
    <source>
        <dbReference type="EMBL" id="VAV98754.1"/>
    </source>
</evidence>
<evidence type="ECO:0000256" key="5">
    <source>
        <dbReference type="ARBA" id="ARBA00023136"/>
    </source>
</evidence>
<proteinExistence type="predicted"/>
<evidence type="ECO:0000256" key="6">
    <source>
        <dbReference type="SAM" id="Phobius"/>
    </source>
</evidence>
<evidence type="ECO:0000256" key="3">
    <source>
        <dbReference type="ARBA" id="ARBA00022692"/>
    </source>
</evidence>
<dbReference type="PANTHER" id="PTHR31585">
    <property type="entry name" value="FOLATE-BIOPTERIN TRANSPORTER 1, CHLOROPLASTIC"/>
    <property type="match status" value="1"/>
</dbReference>
<feature type="transmembrane region" description="Helical" evidence="6">
    <location>
        <begin position="293"/>
        <end position="310"/>
    </location>
</feature>
<organism evidence="7">
    <name type="scientific">hydrothermal vent metagenome</name>
    <dbReference type="NCBI Taxonomy" id="652676"/>
    <lineage>
        <taxon>unclassified sequences</taxon>
        <taxon>metagenomes</taxon>
        <taxon>ecological metagenomes</taxon>
    </lineage>
</organism>
<feature type="transmembrane region" description="Helical" evidence="6">
    <location>
        <begin position="30"/>
        <end position="50"/>
    </location>
</feature>
<dbReference type="GO" id="GO:0016020">
    <property type="term" value="C:membrane"/>
    <property type="evidence" value="ECO:0007669"/>
    <property type="project" value="UniProtKB-SubCell"/>
</dbReference>